<keyword evidence="5" id="KW-0949">S-adenosyl-L-methionine</keyword>
<feature type="domain" description="SET" evidence="6">
    <location>
        <begin position="11"/>
        <end position="114"/>
    </location>
</feature>
<dbReference type="PANTHER" id="PTHR22884">
    <property type="entry name" value="SET DOMAIN PROTEINS"/>
    <property type="match status" value="1"/>
</dbReference>
<keyword evidence="3" id="KW-0489">Methyltransferase</keyword>
<evidence type="ECO:0000256" key="4">
    <source>
        <dbReference type="ARBA" id="ARBA00022679"/>
    </source>
</evidence>
<dbReference type="AlphaFoldDB" id="A0A1G2SMX4"/>
<evidence type="ECO:0000313" key="8">
    <source>
        <dbReference type="Proteomes" id="UP000178168"/>
    </source>
</evidence>
<reference evidence="7 8" key="1">
    <citation type="journal article" date="2016" name="Nat. Commun.">
        <title>Thousands of microbial genomes shed light on interconnected biogeochemical processes in an aquifer system.</title>
        <authorList>
            <person name="Anantharaman K."/>
            <person name="Brown C.T."/>
            <person name="Hug L.A."/>
            <person name="Sharon I."/>
            <person name="Castelle C.J."/>
            <person name="Probst A.J."/>
            <person name="Thomas B.C."/>
            <person name="Singh A."/>
            <person name="Wilkins M.J."/>
            <person name="Karaoz U."/>
            <person name="Brodie E.L."/>
            <person name="Williams K.H."/>
            <person name="Hubbard S.S."/>
            <person name="Banfield J.F."/>
        </authorList>
    </citation>
    <scope>NUCLEOTIDE SEQUENCE [LARGE SCALE GENOMIC DNA]</scope>
</reference>
<dbReference type="STRING" id="1802730.A2591_02560"/>
<organism evidence="7 8">
    <name type="scientific">Candidatus Yonathbacteria bacterium RIFOXYD1_FULL_52_36</name>
    <dbReference type="NCBI Taxonomy" id="1802730"/>
    <lineage>
        <taxon>Bacteria</taxon>
        <taxon>Candidatus Yonathiibacteriota</taxon>
    </lineage>
</organism>
<dbReference type="Pfam" id="PF00856">
    <property type="entry name" value="SET"/>
    <property type="match status" value="1"/>
</dbReference>
<name>A0A1G2SMX4_9BACT</name>
<comment type="subcellular location">
    <subcellularLocation>
        <location evidence="1">Chromosome</location>
    </subcellularLocation>
</comment>
<sequence length="134" mass="15344">MLPKQYQNIKRVLRVKKSYAGLGLFTEAPIERGGFVIEYVGDVISQTEGNRRGGKYLFATSDRRVVDGKGRHNTARYINHSCKPNCEVEVKRGRIFVFAKRALKAGEELTYDYGTEYFDEHIKPFSCRCAPCKK</sequence>
<protein>
    <recommendedName>
        <fullName evidence="6">SET domain-containing protein</fullName>
    </recommendedName>
</protein>
<dbReference type="PROSITE" id="PS50280">
    <property type="entry name" value="SET"/>
    <property type="match status" value="1"/>
</dbReference>
<dbReference type="Proteomes" id="UP000178168">
    <property type="component" value="Unassembled WGS sequence"/>
</dbReference>
<dbReference type="InterPro" id="IPR050777">
    <property type="entry name" value="SET2_Histone-Lys_MeTrsfase"/>
</dbReference>
<dbReference type="Gene3D" id="2.170.270.10">
    <property type="entry name" value="SET domain"/>
    <property type="match status" value="1"/>
</dbReference>
<proteinExistence type="predicted"/>
<dbReference type="InterPro" id="IPR001214">
    <property type="entry name" value="SET_dom"/>
</dbReference>
<dbReference type="GO" id="GO:0005694">
    <property type="term" value="C:chromosome"/>
    <property type="evidence" value="ECO:0007669"/>
    <property type="project" value="UniProtKB-SubCell"/>
</dbReference>
<dbReference type="SMART" id="SM00317">
    <property type="entry name" value="SET"/>
    <property type="match status" value="1"/>
</dbReference>
<dbReference type="GO" id="GO:0032259">
    <property type="term" value="P:methylation"/>
    <property type="evidence" value="ECO:0007669"/>
    <property type="project" value="UniProtKB-KW"/>
</dbReference>
<dbReference type="InterPro" id="IPR046341">
    <property type="entry name" value="SET_dom_sf"/>
</dbReference>
<evidence type="ECO:0000256" key="3">
    <source>
        <dbReference type="ARBA" id="ARBA00022603"/>
    </source>
</evidence>
<comment type="caution">
    <text evidence="7">The sequence shown here is derived from an EMBL/GenBank/DDBJ whole genome shotgun (WGS) entry which is preliminary data.</text>
</comment>
<dbReference type="EMBL" id="MHUZ01000002">
    <property type="protein sequence ID" value="OHA86357.1"/>
    <property type="molecule type" value="Genomic_DNA"/>
</dbReference>
<gene>
    <name evidence="7" type="ORF">A2591_02560</name>
</gene>
<dbReference type="GO" id="GO:0008168">
    <property type="term" value="F:methyltransferase activity"/>
    <property type="evidence" value="ECO:0007669"/>
    <property type="project" value="UniProtKB-KW"/>
</dbReference>
<keyword evidence="2" id="KW-0158">Chromosome</keyword>
<evidence type="ECO:0000313" key="7">
    <source>
        <dbReference type="EMBL" id="OHA86357.1"/>
    </source>
</evidence>
<evidence type="ECO:0000256" key="1">
    <source>
        <dbReference type="ARBA" id="ARBA00004286"/>
    </source>
</evidence>
<keyword evidence="4" id="KW-0808">Transferase</keyword>
<accession>A0A1G2SMX4</accession>
<evidence type="ECO:0000259" key="6">
    <source>
        <dbReference type="PROSITE" id="PS50280"/>
    </source>
</evidence>
<evidence type="ECO:0000256" key="2">
    <source>
        <dbReference type="ARBA" id="ARBA00022454"/>
    </source>
</evidence>
<evidence type="ECO:0000256" key="5">
    <source>
        <dbReference type="ARBA" id="ARBA00022691"/>
    </source>
</evidence>
<dbReference type="SUPFAM" id="SSF82199">
    <property type="entry name" value="SET domain"/>
    <property type="match status" value="1"/>
</dbReference>